<geneLocation type="plasmid" evidence="1 2">
    <name>pACHL01</name>
</geneLocation>
<gene>
    <name evidence="1" type="ordered locus">Achl_4317</name>
</gene>
<evidence type="ECO:0000313" key="1">
    <source>
        <dbReference type="EMBL" id="ACL42268.1"/>
    </source>
</evidence>
<reference evidence="1" key="1">
    <citation type="submission" date="2009-01" db="EMBL/GenBank/DDBJ databases">
        <title>Complete sequence of plasmid1 of Arthrobacter chlorophenolicus A6.</title>
        <authorList>
            <consortium name="US DOE Joint Genome Institute"/>
            <person name="Lucas S."/>
            <person name="Copeland A."/>
            <person name="Lapidus A."/>
            <person name="Glavina del Rio T."/>
            <person name="Tice H."/>
            <person name="Bruce D."/>
            <person name="Goodwin L."/>
            <person name="Pitluck S."/>
            <person name="Goltsman E."/>
            <person name="Clum A."/>
            <person name="Larimer F."/>
            <person name="Land M."/>
            <person name="Hauser L."/>
            <person name="Kyrpides N."/>
            <person name="Mikhailova N."/>
            <person name="Jansson J."/>
            <person name="Richardson P."/>
        </authorList>
    </citation>
    <scope>NUCLEOTIDE SEQUENCE [LARGE SCALE GENOMIC DNA]</scope>
    <source>
        <strain evidence="1">A6</strain>
        <plasmid evidence="1">pACHL01</plasmid>
    </source>
</reference>
<dbReference type="HOGENOM" id="CLU_2353774_0_0_11"/>
<dbReference type="EMBL" id="CP001342">
    <property type="protein sequence ID" value="ACL42268.1"/>
    <property type="molecule type" value="Genomic_DNA"/>
</dbReference>
<name>B8HIM1_PSECP</name>
<accession>B8HIM1</accession>
<sequence length="96" mass="10405">MTAMTTTLTRPRRSAALPLTVDTAQVWGALLSSYSEDTGGISVWSTEDGALRYAERVLAAQPGIEFELMTCEGNGPWRSVDGSLSIREVIALRWSA</sequence>
<dbReference type="AlphaFoldDB" id="B8HIM1"/>
<dbReference type="Proteomes" id="UP000002505">
    <property type="component" value="Plasmid pACHL01"/>
</dbReference>
<keyword evidence="2" id="KW-1185">Reference proteome</keyword>
<evidence type="ECO:0000313" key="2">
    <source>
        <dbReference type="Proteomes" id="UP000002505"/>
    </source>
</evidence>
<keyword evidence="1" id="KW-0614">Plasmid</keyword>
<proteinExistence type="predicted"/>
<organism evidence="1 2">
    <name type="scientific">Pseudarthrobacter chlorophenolicus (strain ATCC 700700 / DSM 12829 / CIP 107037 / JCM 12360 / KCTC 9906 / NCIMB 13794 / A6)</name>
    <name type="common">Arthrobacter chlorophenolicus</name>
    <dbReference type="NCBI Taxonomy" id="452863"/>
    <lineage>
        <taxon>Bacteria</taxon>
        <taxon>Bacillati</taxon>
        <taxon>Actinomycetota</taxon>
        <taxon>Actinomycetes</taxon>
        <taxon>Micrococcales</taxon>
        <taxon>Micrococcaceae</taxon>
        <taxon>Pseudarthrobacter</taxon>
    </lineage>
</organism>
<protein>
    <submittedName>
        <fullName evidence="1">Uncharacterized protein</fullName>
    </submittedName>
</protein>
<dbReference type="KEGG" id="ach:Achl_4317"/>